<dbReference type="InterPro" id="IPR029063">
    <property type="entry name" value="SAM-dependent_MTases_sf"/>
</dbReference>
<accession>A0A5M3N0F6</accession>
<dbReference type="Gene3D" id="3.40.50.150">
    <property type="entry name" value="Vaccinia Virus protein VP39"/>
    <property type="match status" value="1"/>
</dbReference>
<keyword evidence="4 9" id="KW-0949">S-adenosyl-L-methionine</keyword>
<dbReference type="PROSITE" id="PS00094">
    <property type="entry name" value="C5_MTASE_1"/>
    <property type="match status" value="1"/>
</dbReference>
<dbReference type="Gene3D" id="3.90.120.10">
    <property type="entry name" value="DNA Methylase, subunit A, domain 2"/>
    <property type="match status" value="1"/>
</dbReference>
<feature type="region of interest" description="Disordered" evidence="12">
    <location>
        <begin position="317"/>
        <end position="338"/>
    </location>
</feature>
<organism evidence="14 15">
    <name type="scientific">Coniophora puteana (strain RWD-64-598)</name>
    <name type="common">Brown rot fungus</name>
    <dbReference type="NCBI Taxonomy" id="741705"/>
    <lineage>
        <taxon>Eukaryota</taxon>
        <taxon>Fungi</taxon>
        <taxon>Dikarya</taxon>
        <taxon>Basidiomycota</taxon>
        <taxon>Agaricomycotina</taxon>
        <taxon>Agaricomycetes</taxon>
        <taxon>Agaricomycetidae</taxon>
        <taxon>Boletales</taxon>
        <taxon>Coniophorineae</taxon>
        <taxon>Coniophoraceae</taxon>
        <taxon>Coniophora</taxon>
    </lineage>
</organism>
<keyword evidence="15" id="KW-1185">Reference proteome</keyword>
<dbReference type="SUPFAM" id="SSF53335">
    <property type="entry name" value="S-adenosyl-L-methionine-dependent methyltransferases"/>
    <property type="match status" value="1"/>
</dbReference>
<gene>
    <name evidence="14" type="ORF">CONPUDRAFT_162212</name>
</gene>
<dbReference type="GeneID" id="19204699"/>
<feature type="compositionally biased region" description="Acidic residues" evidence="12">
    <location>
        <begin position="17"/>
        <end position="27"/>
    </location>
</feature>
<dbReference type="GO" id="GO:0003682">
    <property type="term" value="F:chromatin binding"/>
    <property type="evidence" value="ECO:0007669"/>
    <property type="project" value="InterPro"/>
</dbReference>
<dbReference type="EMBL" id="JH711574">
    <property type="protein sequence ID" value="EIW84890.1"/>
    <property type="molecule type" value="Genomic_DNA"/>
</dbReference>
<feature type="region of interest" description="Disordered" evidence="12">
    <location>
        <begin position="1"/>
        <end position="80"/>
    </location>
</feature>
<comment type="subcellular location">
    <subcellularLocation>
        <location evidence="1">Nucleus</location>
    </subcellularLocation>
</comment>
<evidence type="ECO:0000256" key="10">
    <source>
        <dbReference type="RuleBase" id="RU000416"/>
    </source>
</evidence>
<dbReference type="InterPro" id="IPR043151">
    <property type="entry name" value="BAH_sf"/>
</dbReference>
<feature type="compositionally biased region" description="Low complexity" evidence="12">
    <location>
        <begin position="28"/>
        <end position="38"/>
    </location>
</feature>
<dbReference type="InterPro" id="IPR001525">
    <property type="entry name" value="C5_MeTfrase"/>
</dbReference>
<name>A0A5M3N0F6_CONPW</name>
<reference evidence="15" key="1">
    <citation type="journal article" date="2012" name="Science">
        <title>The Paleozoic origin of enzymatic lignin decomposition reconstructed from 31 fungal genomes.</title>
        <authorList>
            <person name="Floudas D."/>
            <person name="Binder M."/>
            <person name="Riley R."/>
            <person name="Barry K."/>
            <person name="Blanchette R.A."/>
            <person name="Henrissat B."/>
            <person name="Martinez A.T."/>
            <person name="Otillar R."/>
            <person name="Spatafora J.W."/>
            <person name="Yadav J.S."/>
            <person name="Aerts A."/>
            <person name="Benoit I."/>
            <person name="Boyd A."/>
            <person name="Carlson A."/>
            <person name="Copeland A."/>
            <person name="Coutinho P.M."/>
            <person name="de Vries R.P."/>
            <person name="Ferreira P."/>
            <person name="Findley K."/>
            <person name="Foster B."/>
            <person name="Gaskell J."/>
            <person name="Glotzer D."/>
            <person name="Gorecki P."/>
            <person name="Heitman J."/>
            <person name="Hesse C."/>
            <person name="Hori C."/>
            <person name="Igarashi K."/>
            <person name="Jurgens J.A."/>
            <person name="Kallen N."/>
            <person name="Kersten P."/>
            <person name="Kohler A."/>
            <person name="Kuees U."/>
            <person name="Kumar T.K.A."/>
            <person name="Kuo A."/>
            <person name="LaButti K."/>
            <person name="Larrondo L.F."/>
            <person name="Lindquist E."/>
            <person name="Ling A."/>
            <person name="Lombard V."/>
            <person name="Lucas S."/>
            <person name="Lundell T."/>
            <person name="Martin R."/>
            <person name="McLaughlin D.J."/>
            <person name="Morgenstern I."/>
            <person name="Morin E."/>
            <person name="Murat C."/>
            <person name="Nagy L.G."/>
            <person name="Nolan M."/>
            <person name="Ohm R.A."/>
            <person name="Patyshakuliyeva A."/>
            <person name="Rokas A."/>
            <person name="Ruiz-Duenas F.J."/>
            <person name="Sabat G."/>
            <person name="Salamov A."/>
            <person name="Samejima M."/>
            <person name="Schmutz J."/>
            <person name="Slot J.C."/>
            <person name="St John F."/>
            <person name="Stenlid J."/>
            <person name="Sun H."/>
            <person name="Sun S."/>
            <person name="Syed K."/>
            <person name="Tsang A."/>
            <person name="Wiebenga A."/>
            <person name="Young D."/>
            <person name="Pisabarro A."/>
            <person name="Eastwood D.C."/>
            <person name="Martin F."/>
            <person name="Cullen D."/>
            <person name="Grigoriev I.V."/>
            <person name="Hibbett D.S."/>
        </authorList>
    </citation>
    <scope>NUCLEOTIDE SEQUENCE [LARGE SCALE GENOMIC DNA]</scope>
    <source>
        <strain evidence="15">RWD-64-598 SS2</strain>
    </source>
</reference>
<dbReference type="Pfam" id="PF12047">
    <property type="entry name" value="DNMT1-RFD"/>
    <property type="match status" value="1"/>
</dbReference>
<evidence type="ECO:0000256" key="4">
    <source>
        <dbReference type="ARBA" id="ARBA00022691"/>
    </source>
</evidence>
<dbReference type="AlphaFoldDB" id="A0A5M3N0F6"/>
<comment type="similarity">
    <text evidence="9 10">Belongs to the class I-like SAM-binding methyltransferase superfamily. C5-methyltransferase family.</text>
</comment>
<evidence type="ECO:0000256" key="5">
    <source>
        <dbReference type="ARBA" id="ARBA00022737"/>
    </source>
</evidence>
<dbReference type="PIRSF" id="PIRSF037404">
    <property type="entry name" value="DNMT1"/>
    <property type="match status" value="1"/>
</dbReference>
<dbReference type="EC" id="2.1.1.37" evidence="11"/>
<dbReference type="PANTHER" id="PTHR10629">
    <property type="entry name" value="CYTOSINE-SPECIFIC METHYLTRANSFERASE"/>
    <property type="match status" value="1"/>
</dbReference>
<dbReference type="Proteomes" id="UP000053558">
    <property type="component" value="Unassembled WGS sequence"/>
</dbReference>
<evidence type="ECO:0000256" key="8">
    <source>
        <dbReference type="PIRSR" id="PIRSR037404-1"/>
    </source>
</evidence>
<dbReference type="KEGG" id="cput:CONPUDRAFT_162212"/>
<feature type="active site" evidence="8 9">
    <location>
        <position position="771"/>
    </location>
</feature>
<evidence type="ECO:0000259" key="13">
    <source>
        <dbReference type="PROSITE" id="PS51038"/>
    </source>
</evidence>
<comment type="caution">
    <text evidence="14">The sequence shown here is derived from an EMBL/GenBank/DDBJ whole genome shotgun (WGS) entry which is preliminary data.</text>
</comment>
<dbReference type="GO" id="GO:0005634">
    <property type="term" value="C:nucleus"/>
    <property type="evidence" value="ECO:0007669"/>
    <property type="project" value="UniProtKB-SubCell"/>
</dbReference>
<dbReference type="NCBIfam" id="TIGR00675">
    <property type="entry name" value="dcm"/>
    <property type="match status" value="1"/>
</dbReference>
<dbReference type="PROSITE" id="PS51038">
    <property type="entry name" value="BAH"/>
    <property type="match status" value="1"/>
</dbReference>
<evidence type="ECO:0000313" key="14">
    <source>
        <dbReference type="EMBL" id="EIW84890.1"/>
    </source>
</evidence>
<dbReference type="PROSITE" id="PS51679">
    <property type="entry name" value="SAM_MT_C5"/>
    <property type="match status" value="1"/>
</dbReference>
<dbReference type="OrthoDB" id="5376140at2759"/>
<dbReference type="GO" id="GO:0003886">
    <property type="term" value="F:DNA (cytosine-5-)-methyltransferase activity"/>
    <property type="evidence" value="ECO:0007669"/>
    <property type="project" value="UniProtKB-EC"/>
</dbReference>
<dbReference type="OMA" id="KINDAEC"/>
<keyword evidence="2 9" id="KW-0489">Methyltransferase</keyword>
<dbReference type="PANTHER" id="PTHR10629:SF52">
    <property type="entry name" value="DNA (CYTOSINE-5)-METHYLTRANSFERASE 1"/>
    <property type="match status" value="1"/>
</dbReference>
<feature type="domain" description="BAH" evidence="13">
    <location>
        <begin position="517"/>
        <end position="637"/>
    </location>
</feature>
<proteinExistence type="inferred from homology"/>
<feature type="region of interest" description="Disordered" evidence="12">
    <location>
        <begin position="92"/>
        <end position="111"/>
    </location>
</feature>
<evidence type="ECO:0000256" key="1">
    <source>
        <dbReference type="ARBA" id="ARBA00004123"/>
    </source>
</evidence>
<dbReference type="GO" id="GO:0003677">
    <property type="term" value="F:DNA binding"/>
    <property type="evidence" value="ECO:0007669"/>
    <property type="project" value="UniProtKB-KW"/>
</dbReference>
<keyword evidence="7" id="KW-0539">Nucleus</keyword>
<evidence type="ECO:0000256" key="6">
    <source>
        <dbReference type="ARBA" id="ARBA00023125"/>
    </source>
</evidence>
<evidence type="ECO:0000256" key="11">
    <source>
        <dbReference type="RuleBase" id="RU000417"/>
    </source>
</evidence>
<dbReference type="PRINTS" id="PR00105">
    <property type="entry name" value="C5METTRFRASE"/>
</dbReference>
<dbReference type="GO" id="GO:0032259">
    <property type="term" value="P:methylation"/>
    <property type="evidence" value="ECO:0007669"/>
    <property type="project" value="UniProtKB-KW"/>
</dbReference>
<dbReference type="PROSITE" id="PS00095">
    <property type="entry name" value="C5_MTASE_2"/>
    <property type="match status" value="1"/>
</dbReference>
<dbReference type="GO" id="GO:0006346">
    <property type="term" value="P:DNA methylation-dependent constitutive heterochromatin formation"/>
    <property type="evidence" value="ECO:0007669"/>
    <property type="project" value="InterPro"/>
</dbReference>
<feature type="compositionally biased region" description="Polar residues" evidence="12">
    <location>
        <begin position="317"/>
        <end position="328"/>
    </location>
</feature>
<evidence type="ECO:0000256" key="12">
    <source>
        <dbReference type="SAM" id="MobiDB-lite"/>
    </source>
</evidence>
<dbReference type="InterPro" id="IPR018117">
    <property type="entry name" value="C5_DNA_meth_AS"/>
</dbReference>
<evidence type="ECO:0000256" key="3">
    <source>
        <dbReference type="ARBA" id="ARBA00022679"/>
    </source>
</evidence>
<evidence type="ECO:0000256" key="9">
    <source>
        <dbReference type="PROSITE-ProRule" id="PRU01016"/>
    </source>
</evidence>
<comment type="catalytic activity">
    <reaction evidence="11">
        <text>a 2'-deoxycytidine in DNA + S-adenosyl-L-methionine = a 5-methyl-2'-deoxycytidine in DNA + S-adenosyl-L-homocysteine + H(+)</text>
        <dbReference type="Rhea" id="RHEA:13681"/>
        <dbReference type="Rhea" id="RHEA-COMP:11369"/>
        <dbReference type="Rhea" id="RHEA-COMP:11370"/>
        <dbReference type="ChEBI" id="CHEBI:15378"/>
        <dbReference type="ChEBI" id="CHEBI:57856"/>
        <dbReference type="ChEBI" id="CHEBI:59789"/>
        <dbReference type="ChEBI" id="CHEBI:85452"/>
        <dbReference type="ChEBI" id="CHEBI:85454"/>
        <dbReference type="EC" id="2.1.1.37"/>
    </reaction>
</comment>
<evidence type="ECO:0000256" key="7">
    <source>
        <dbReference type="ARBA" id="ARBA00023242"/>
    </source>
</evidence>
<dbReference type="RefSeq" id="XP_007764560.1">
    <property type="nucleotide sequence ID" value="XM_007766370.1"/>
</dbReference>
<dbReference type="InterPro" id="IPR022702">
    <property type="entry name" value="Cytosine_MeTrfase1_RFD"/>
</dbReference>
<keyword evidence="3 9" id="KW-0808">Transferase</keyword>
<keyword evidence="6" id="KW-0238">DNA-binding</keyword>
<dbReference type="Gene3D" id="2.30.30.490">
    <property type="match status" value="1"/>
</dbReference>
<keyword evidence="5" id="KW-0677">Repeat</keyword>
<dbReference type="InterPro" id="IPR031303">
    <property type="entry name" value="C5_meth_CS"/>
</dbReference>
<dbReference type="Pfam" id="PF00145">
    <property type="entry name" value="DNA_methylase"/>
    <property type="match status" value="2"/>
</dbReference>
<dbReference type="InterPro" id="IPR050390">
    <property type="entry name" value="C5-Methyltransferase"/>
</dbReference>
<evidence type="ECO:0000256" key="2">
    <source>
        <dbReference type="ARBA" id="ARBA00022603"/>
    </source>
</evidence>
<dbReference type="InterPro" id="IPR001025">
    <property type="entry name" value="BAH_dom"/>
</dbReference>
<sequence>MYPSRPQHLKPYLSESEVSDSEPESETSETTSESMHTTRIPGLAYHKVFQDDSSPDGETAISSTRFSEPPLNGDSKDASHLPRVVVTKYPLENAGFRPRGESEPEPSTGLDDVPIRLLEDFTLFEEQSRHMVLFEEVLHDLKICNSPRSSYSAAGKVMAYVENDSESDDIVGEFQWHSLQLSTIKEVSIHDNSNDGGLDPRIWLRTCHAWYIINKPSSEYQSFFMPFKIKHSICHVLVTAAQNPELKYDEFIAQLSSSEASEELTSMLGRELSSTDVEKDDTVAYLFSILSGMDGSELPVHFGQVPAVKYILGSSWSSESDPLNNSKTNRPRKSGDVESEVFQNRNRTTVTAVVGGLATRMFEQRFSVLGELDREDWTRRDLYQSHAIHETNMSSIEWLDSGTEFPDTTYYQGVELDGVEYKVGDIVMVHPGVNDNVKQVANYDDSITQKCHVNDFNFGDPEPEVSDEENDFHVSIYWDEVNSNFLALDIPDGHHPCRVCWWRDSQHVQSEEHQSLSRIHPGDFVYLMLSSAFRKFDIGQVISIDSSAKHLTVQMYARFDDIKSRASRHGRRPCHERQLVRTSKLKSVSSSTIQGQAYVIYSDSSDAKDVADWILDDDHFYVYQFSDSSPVSEDNLETLSKSIFTTTVCSECHDGHLEELRCKADCLKQSGCLQGLELFCGAGGLGTGLEMSGFVETKWAADISPSSAKTFKSNHPDATVYNQCTSLLLEHAMAVADGDSPRPLKSLGTNETLPSMPQPGDVNFIYGGPPCQPFSRMNSHKKSDDIRATLVANMLSYVEFYRPRFFLLENVLGMLGHKLEDQIGREQDNQLKGRLPKERSSDEQEDQSIKFGVVKFITRCLLALGYQIQFKILNAGQYGAPQSRRRIIFWGAKNGELMPAFPLPTHSLQNPLQKSLLPTGSWSLPVTWDHQGLWLLQDSVYEEVTGLHSCAPLDMVTIEDAIGDLPPFDWEHPNPTEDDIEESEARQDIGILAFPAVKTETCQRVCGFEGPAHYAYPPMTSYQQAMRSKGAPQVTYHYTTFHKPTTVEKVLQNLSTSTDGPPSSSTPRKVRLRANSLFKTIMTSMPLNGRHAGSSIHPTQKRGLSIREVARAQGFPDHYKLESFNRDFNKLAVNQLRQIGNAVPIPLSHALGRSLGETLVRRWQESLKYRPPSPEL</sequence>
<evidence type="ECO:0000313" key="15">
    <source>
        <dbReference type="Proteomes" id="UP000053558"/>
    </source>
</evidence>
<protein>
    <recommendedName>
        <fullName evidence="11">Cytosine-specific methyltransferase</fullName>
        <ecNumber evidence="11">2.1.1.37</ecNumber>
    </recommendedName>
</protein>
<dbReference type="GO" id="GO:0044027">
    <property type="term" value="P:negative regulation of gene expression via chromosomal CpG island methylation"/>
    <property type="evidence" value="ECO:0007669"/>
    <property type="project" value="TreeGrafter"/>
</dbReference>